<evidence type="ECO:0000313" key="2">
    <source>
        <dbReference type="EMBL" id="ADY73651.1"/>
    </source>
</evidence>
<organism evidence="2 3">
    <name type="scientific">Desulfurobacterium thermolithotrophum (strain DSM 11699 / BSA)</name>
    <dbReference type="NCBI Taxonomy" id="868864"/>
    <lineage>
        <taxon>Bacteria</taxon>
        <taxon>Pseudomonadati</taxon>
        <taxon>Aquificota</taxon>
        <taxon>Aquificia</taxon>
        <taxon>Desulfurobacteriales</taxon>
        <taxon>Desulfurobacteriaceae</taxon>
        <taxon>Desulfurobacterium</taxon>
    </lineage>
</organism>
<reference evidence="3" key="2">
    <citation type="submission" date="2011-02" db="EMBL/GenBank/DDBJ databases">
        <title>The complete genome of Desulfurobacterium thermolithotrophum DSM 11699.</title>
        <authorList>
            <consortium name="US DOE Joint Genome Institute (JGI-PGF)"/>
            <person name="Lucas S."/>
            <person name="Copeland A."/>
            <person name="Lapidus A."/>
            <person name="Bruce D."/>
            <person name="Goodwin L."/>
            <person name="Pitluck S."/>
            <person name="Kyrpides N."/>
            <person name="Mavromatis K."/>
            <person name="Pagani I."/>
            <person name="Ivanova N."/>
            <person name="Mikhailova N."/>
            <person name="Daligault H."/>
            <person name="Detter J.C."/>
            <person name="Tapia R."/>
            <person name="Han C."/>
            <person name="Land M."/>
            <person name="Hauser L."/>
            <person name="Markowitz V."/>
            <person name="Cheng J.-F."/>
            <person name="Hugenholtz P."/>
            <person name="Woyke T."/>
            <person name="Wu D."/>
            <person name="Spring S."/>
            <person name="Brambilla E."/>
            <person name="Klenk H.-P."/>
            <person name="Eisen J.A."/>
        </authorList>
    </citation>
    <scope>NUCLEOTIDE SEQUENCE [LARGE SCALE GENOMIC DNA]</scope>
    <source>
        <strain evidence="3">DSM 11699 / BSA</strain>
    </source>
</reference>
<dbReference type="KEGG" id="dte:Dester_1012"/>
<sequence>MKKIAVIDIGSNTIKLVVYKVKGKKLEKIFSDSLYARLLNYLKDKELSEEGVLKLELILKDFREKVEELQPDCTIAFATYVLRIAQNSKEVIDRLRKYFDIEVLSGEEEAYYSSLGALLDVKVKKGLFFDIGGGSLEICDIVESKPNSCRSYPLGTLSFKDFVKNGLIKDEIGIRRMVRDYVNPYDFENFESEILIGVGGSIRPLRKILGRRRFKRKQLKEVVEKIKRMKPIEIMESFGISIERAKTVAVASVVVLELMDIFKVKELVISKFGIREGIVYKRVVEDGIC</sequence>
<name>F0S479_DESTD</name>
<proteinExistence type="predicted"/>
<dbReference type="SUPFAM" id="SSF53067">
    <property type="entry name" value="Actin-like ATPase domain"/>
    <property type="match status" value="2"/>
</dbReference>
<dbReference type="AlphaFoldDB" id="F0S479"/>
<gene>
    <name evidence="2" type="ordered locus">Dester_1012</name>
</gene>
<dbReference type="PANTHER" id="PTHR30005">
    <property type="entry name" value="EXOPOLYPHOSPHATASE"/>
    <property type="match status" value="1"/>
</dbReference>
<dbReference type="InParanoid" id="F0S479"/>
<dbReference type="eggNOG" id="COG0248">
    <property type="taxonomic scope" value="Bacteria"/>
</dbReference>
<dbReference type="GO" id="GO:0006357">
    <property type="term" value="P:regulation of transcription by RNA polymerase II"/>
    <property type="evidence" value="ECO:0007669"/>
    <property type="project" value="TreeGrafter"/>
</dbReference>
<reference evidence="2 3" key="1">
    <citation type="journal article" date="2011" name="Stand. Genomic Sci.">
        <title>Complete genome sequence of the thermophilic sulfur-reducer Desulfurobacterium thermolithotrophum type strain (BSA(T)) from a deep-sea hydrothermal vent.</title>
        <authorList>
            <person name="Goker M."/>
            <person name="Daligault H."/>
            <person name="Mwirichia R."/>
            <person name="Lapidus A."/>
            <person name="Lucas S."/>
            <person name="Deshpande S."/>
            <person name="Pagani I."/>
            <person name="Tapia R."/>
            <person name="Cheng J.F."/>
            <person name="Goodwin L."/>
            <person name="Pitluck S."/>
            <person name="Liolios K."/>
            <person name="Ivanova N."/>
            <person name="Mavromatis K."/>
            <person name="Mikhailova N."/>
            <person name="Pati A."/>
            <person name="Chen A."/>
            <person name="Palaniappan K."/>
            <person name="Han C."/>
            <person name="Land M."/>
            <person name="Hauser L."/>
            <person name="Pan C."/>
            <person name="Brambilla E.M."/>
            <person name="Rohde M."/>
            <person name="Spring S."/>
            <person name="Sikorski J."/>
            <person name="Wirth R."/>
            <person name="Detter J.C."/>
            <person name="Woyke T."/>
            <person name="Bristow J."/>
            <person name="Eisen J.A."/>
            <person name="Markowitz V."/>
            <person name="Hugenholtz P."/>
            <person name="Kyrpides N.C."/>
            <person name="Klenk H.P."/>
        </authorList>
    </citation>
    <scope>NUCLEOTIDE SEQUENCE [LARGE SCALE GENOMIC DNA]</scope>
    <source>
        <strain evidence="3">DSM 11699 / BSA</strain>
    </source>
</reference>
<keyword evidence="3" id="KW-1185">Reference proteome</keyword>
<evidence type="ECO:0000313" key="3">
    <source>
        <dbReference type="Proteomes" id="UP000007102"/>
    </source>
</evidence>
<evidence type="ECO:0000259" key="1">
    <source>
        <dbReference type="Pfam" id="PF02541"/>
    </source>
</evidence>
<dbReference type="RefSeq" id="WP_013638603.1">
    <property type="nucleotide sequence ID" value="NC_015185.1"/>
</dbReference>
<dbReference type="Gene3D" id="3.30.420.40">
    <property type="match status" value="1"/>
</dbReference>
<dbReference type="STRING" id="868864.Dester_1012"/>
<protein>
    <submittedName>
        <fullName evidence="2">Ppx/GppA phosphatase</fullName>
    </submittedName>
</protein>
<dbReference type="Proteomes" id="UP000007102">
    <property type="component" value="Chromosome"/>
</dbReference>
<dbReference type="Pfam" id="PF02541">
    <property type="entry name" value="Ppx-GppA"/>
    <property type="match status" value="1"/>
</dbReference>
<feature type="domain" description="Ppx/GppA phosphatase N-terminal" evidence="1">
    <location>
        <begin position="17"/>
        <end position="282"/>
    </location>
</feature>
<dbReference type="PANTHER" id="PTHR30005:SF0">
    <property type="entry name" value="RETROGRADE REGULATION PROTEIN 2"/>
    <property type="match status" value="1"/>
</dbReference>
<dbReference type="InterPro" id="IPR003695">
    <property type="entry name" value="Ppx_GppA_N"/>
</dbReference>
<dbReference type="InterPro" id="IPR050273">
    <property type="entry name" value="GppA/Ppx_hydrolase"/>
</dbReference>
<dbReference type="EMBL" id="CP002543">
    <property type="protein sequence ID" value="ADY73651.1"/>
    <property type="molecule type" value="Genomic_DNA"/>
</dbReference>
<dbReference type="CDD" id="cd24052">
    <property type="entry name" value="ASKHA_NBD_HpPPX-GppA-like"/>
    <property type="match status" value="1"/>
</dbReference>
<dbReference type="Gene3D" id="3.30.420.150">
    <property type="entry name" value="Exopolyphosphatase. Domain 2"/>
    <property type="match status" value="1"/>
</dbReference>
<dbReference type="InterPro" id="IPR043129">
    <property type="entry name" value="ATPase_NBD"/>
</dbReference>
<accession>F0S479</accession>
<dbReference type="HOGENOM" id="CLU_025908_1_0_0"/>